<keyword evidence="1" id="KW-0808">Transferase</keyword>
<dbReference type="Gene3D" id="3.30.200.20">
    <property type="entry name" value="Phosphorylase Kinase, domain 1"/>
    <property type="match status" value="1"/>
</dbReference>
<dbReference type="PANTHER" id="PTHR43289">
    <property type="entry name" value="MITOGEN-ACTIVATED PROTEIN KINASE KINASE KINASE 20-RELATED"/>
    <property type="match status" value="1"/>
</dbReference>
<proteinExistence type="predicted"/>
<dbReference type="EMBL" id="JZWV01000537">
    <property type="protein sequence ID" value="KJY30786.1"/>
    <property type="molecule type" value="Genomic_DNA"/>
</dbReference>
<keyword evidence="4 5" id="KW-0067">ATP-binding</keyword>
<dbReference type="InterPro" id="IPR011009">
    <property type="entry name" value="Kinase-like_dom_sf"/>
</dbReference>
<dbReference type="PANTHER" id="PTHR43289:SF34">
    <property type="entry name" value="SERINE_THREONINE-PROTEIN KINASE YBDM-RELATED"/>
    <property type="match status" value="1"/>
</dbReference>
<dbReference type="InterPro" id="IPR008271">
    <property type="entry name" value="Ser/Thr_kinase_AS"/>
</dbReference>
<dbReference type="PATRIC" id="fig|68223.7.peg.8513"/>
<feature type="region of interest" description="Disordered" evidence="6">
    <location>
        <begin position="356"/>
        <end position="402"/>
    </location>
</feature>
<accession>A0A0F4JCS6</accession>
<dbReference type="PROSITE" id="PS00107">
    <property type="entry name" value="PROTEIN_KINASE_ATP"/>
    <property type="match status" value="1"/>
</dbReference>
<dbReference type="GO" id="GO:0004674">
    <property type="term" value="F:protein serine/threonine kinase activity"/>
    <property type="evidence" value="ECO:0007669"/>
    <property type="project" value="TreeGrafter"/>
</dbReference>
<dbReference type="OrthoDB" id="9762169at2"/>
<evidence type="ECO:0000313" key="8">
    <source>
        <dbReference type="EMBL" id="KJY30786.1"/>
    </source>
</evidence>
<evidence type="ECO:0000313" key="9">
    <source>
        <dbReference type="Proteomes" id="UP000033551"/>
    </source>
</evidence>
<keyword evidence="2 5" id="KW-0547">Nucleotide-binding</keyword>
<dbReference type="PROSITE" id="PS00108">
    <property type="entry name" value="PROTEIN_KINASE_ST"/>
    <property type="match status" value="1"/>
</dbReference>
<keyword evidence="3" id="KW-0418">Kinase</keyword>
<dbReference type="CDD" id="cd14014">
    <property type="entry name" value="STKc_PknB_like"/>
    <property type="match status" value="1"/>
</dbReference>
<keyword evidence="9" id="KW-1185">Reference proteome</keyword>
<feature type="compositionally biased region" description="Gly residues" evidence="6">
    <location>
        <begin position="360"/>
        <end position="372"/>
    </location>
</feature>
<feature type="binding site" evidence="5">
    <location>
        <position position="43"/>
    </location>
    <ligand>
        <name>ATP</name>
        <dbReference type="ChEBI" id="CHEBI:30616"/>
    </ligand>
</feature>
<gene>
    <name evidence="8" type="ORF">VR44_19515</name>
</gene>
<comment type="caution">
    <text evidence="8">The sequence shown here is derived from an EMBL/GenBank/DDBJ whole genome shotgun (WGS) entry which is preliminary data.</text>
</comment>
<evidence type="ECO:0000256" key="4">
    <source>
        <dbReference type="ARBA" id="ARBA00022840"/>
    </source>
</evidence>
<evidence type="ECO:0000259" key="7">
    <source>
        <dbReference type="PROSITE" id="PS50011"/>
    </source>
</evidence>
<dbReference type="SUPFAM" id="SSF56112">
    <property type="entry name" value="Protein kinase-like (PK-like)"/>
    <property type="match status" value="1"/>
</dbReference>
<dbReference type="Gene3D" id="1.10.510.10">
    <property type="entry name" value="Transferase(Phosphotransferase) domain 1"/>
    <property type="match status" value="1"/>
</dbReference>
<dbReference type="Pfam" id="PF00069">
    <property type="entry name" value="Pkinase"/>
    <property type="match status" value="1"/>
</dbReference>
<evidence type="ECO:0000256" key="2">
    <source>
        <dbReference type="ARBA" id="ARBA00022741"/>
    </source>
</evidence>
<protein>
    <recommendedName>
        <fullName evidence="7">Protein kinase domain-containing protein</fullName>
    </recommendedName>
</protein>
<dbReference type="PROSITE" id="PS50011">
    <property type="entry name" value="PROTEIN_KINASE_DOM"/>
    <property type="match status" value="1"/>
</dbReference>
<evidence type="ECO:0000256" key="6">
    <source>
        <dbReference type="SAM" id="MobiDB-lite"/>
    </source>
</evidence>
<evidence type="ECO:0000256" key="1">
    <source>
        <dbReference type="ARBA" id="ARBA00022679"/>
    </source>
</evidence>
<dbReference type="SMART" id="SM00220">
    <property type="entry name" value="S_TKc"/>
    <property type="match status" value="1"/>
</dbReference>
<dbReference type="InterPro" id="IPR017441">
    <property type="entry name" value="Protein_kinase_ATP_BS"/>
</dbReference>
<feature type="domain" description="Protein kinase" evidence="7">
    <location>
        <begin position="15"/>
        <end position="267"/>
    </location>
</feature>
<name>A0A0F4JCS6_9ACTN</name>
<organism evidence="8 9">
    <name type="scientific">Streptomyces katrae</name>
    <dbReference type="NCBI Taxonomy" id="68223"/>
    <lineage>
        <taxon>Bacteria</taxon>
        <taxon>Bacillati</taxon>
        <taxon>Actinomycetota</taxon>
        <taxon>Actinomycetes</taxon>
        <taxon>Kitasatosporales</taxon>
        <taxon>Streptomycetaceae</taxon>
        <taxon>Streptomyces</taxon>
    </lineage>
</organism>
<evidence type="ECO:0000256" key="3">
    <source>
        <dbReference type="ARBA" id="ARBA00022777"/>
    </source>
</evidence>
<sequence length="549" mass="57228">MGATGLSKPLDIGPFRAVAELGQGGMGRVLLGVGPDGRLAAVKQVHPELAEDPGFRARFRREVAASRKVSGAFTAAVLDADADAHSPWLASVFVPGPTLSQATDAAGPLPEEAVRLLAAGLAQALVDVHRSGLIHRDLKPSNVLLAEDGVRVIDFGIARAVEGHTRLTHTGAVVGSPPFMAPEQVQGRALTGAADVFSLGSTLVMACTGRPPFAGSSVPGVLYNVAHGAPDLDAVPRVLRSFIEPCLAKDPAQRPSPLELLAAIGTVTATSGMWPEAVRRLATEQRAEIDQLVAGPAASSAPDVSERGRVLFPLAASLPPSPPAPLAAVHRHKRTWWLAGAAAVSAVAVVTALNFLPPDGKGGTGEGGGTGGAPRKTDAAVPSERGPVPTPGTTPLSRVGDKYTQRVPSCQDAKGTVELPPGYGDPFGNIEAAGDTPEESNQCSWSDRYGDKVFVSWDRHLSEAGKTGAELAKQAYESSYASAWQSYERADLGVGEEAYWQRGKAYLYARDVNLKLSVAVEGSRYTVDEARDIAKAAGKSALKLAEARR</sequence>
<evidence type="ECO:0000256" key="5">
    <source>
        <dbReference type="PROSITE-ProRule" id="PRU10141"/>
    </source>
</evidence>
<dbReference type="Proteomes" id="UP000033551">
    <property type="component" value="Unassembled WGS sequence"/>
</dbReference>
<reference evidence="8 9" key="1">
    <citation type="submission" date="2015-02" db="EMBL/GenBank/DDBJ databases">
        <authorList>
            <person name="Ju K.-S."/>
            <person name="Doroghazi J.R."/>
            <person name="Metcalf W."/>
        </authorList>
    </citation>
    <scope>NUCLEOTIDE SEQUENCE [LARGE SCALE GENOMIC DNA]</scope>
    <source>
        <strain evidence="8 9">NRRL ISP-5550</strain>
    </source>
</reference>
<dbReference type="AlphaFoldDB" id="A0A0F4JCS6"/>
<dbReference type="RefSeq" id="WP_045948830.1">
    <property type="nucleotide sequence ID" value="NZ_JZWV01000537.1"/>
</dbReference>
<dbReference type="InterPro" id="IPR000719">
    <property type="entry name" value="Prot_kinase_dom"/>
</dbReference>
<dbReference type="GO" id="GO:0005524">
    <property type="term" value="F:ATP binding"/>
    <property type="evidence" value="ECO:0007669"/>
    <property type="project" value="UniProtKB-UniRule"/>
</dbReference>